<dbReference type="AlphaFoldDB" id="A0A376F9X0"/>
<organism evidence="1 2">
    <name type="scientific">Enterobacter asburiae</name>
    <dbReference type="NCBI Taxonomy" id="61645"/>
    <lineage>
        <taxon>Bacteria</taxon>
        <taxon>Pseudomonadati</taxon>
        <taxon>Pseudomonadota</taxon>
        <taxon>Gammaproteobacteria</taxon>
        <taxon>Enterobacterales</taxon>
        <taxon>Enterobacteriaceae</taxon>
        <taxon>Enterobacter</taxon>
        <taxon>Enterobacter cloacae complex</taxon>
    </lineage>
</organism>
<protein>
    <submittedName>
        <fullName evidence="1">Uncharacterized protein</fullName>
    </submittedName>
</protein>
<dbReference type="RefSeq" id="WP_054829852.1">
    <property type="nucleotide sequence ID" value="NZ_BIGF01000109.1"/>
</dbReference>
<gene>
    <name evidence="1" type="ORF">NCTC12123_01652</name>
</gene>
<dbReference type="Proteomes" id="UP000255163">
    <property type="component" value="Unassembled WGS sequence"/>
</dbReference>
<dbReference type="InterPro" id="IPR045604">
    <property type="entry name" value="DUF6453"/>
</dbReference>
<proteinExistence type="predicted"/>
<dbReference type="Pfam" id="PF20051">
    <property type="entry name" value="DUF6453"/>
    <property type="match status" value="1"/>
</dbReference>
<reference evidence="1 2" key="1">
    <citation type="submission" date="2018-06" db="EMBL/GenBank/DDBJ databases">
        <authorList>
            <consortium name="Pathogen Informatics"/>
            <person name="Doyle S."/>
        </authorList>
    </citation>
    <scope>NUCLEOTIDE SEQUENCE [LARGE SCALE GENOMIC DNA]</scope>
    <source>
        <strain evidence="1 2">NCTC12123</strain>
    </source>
</reference>
<evidence type="ECO:0000313" key="1">
    <source>
        <dbReference type="EMBL" id="STD20011.1"/>
    </source>
</evidence>
<accession>A0A376F9X0</accession>
<sequence>MARGLYIDLNDGRPAMTITAGMKCPSYGGEAVEAWGQQTMTVQGYVAGATPFFIPSNSVVNVTRSPNLITTIMVLDGITNNGNGTLTQSVWSSDGWGKDKTFPGTVWQILPAGQSGNRGLLIEDSTDFIAITDVSRVASCVFSGTVNVNGTYTLPAKGLVFARWNDSAATLECDGNNIYSRQDYTGYDDIARSVNVDIAIFAVQAPVPGRGLNFINAAGQCTFSTTRRPFIFRNQFYSPGNSWVDIGNSMIALGCYGFNSSTASGWCNMRSKGLVMSGNSVKCGNGRVRSRWTDKYSVTGERYTGMSIPIIPAMY</sequence>
<dbReference type="EMBL" id="UFYI01000007">
    <property type="protein sequence ID" value="STD20011.1"/>
    <property type="molecule type" value="Genomic_DNA"/>
</dbReference>
<name>A0A376F9X0_ENTAS</name>
<evidence type="ECO:0000313" key="2">
    <source>
        <dbReference type="Proteomes" id="UP000255163"/>
    </source>
</evidence>